<comment type="caution">
    <text evidence="4">Lacks conserved residue(s) required for the propagation of feature annotation.</text>
</comment>
<comment type="caution">
    <text evidence="7">The sequence shown here is derived from an EMBL/GenBank/DDBJ whole genome shotgun (WGS) entry which is preliminary data.</text>
</comment>
<feature type="active site" description="Proton acceptor" evidence="4">
    <location>
        <position position="139"/>
    </location>
</feature>
<keyword evidence="1 4" id="KW-0378">Hydrolase</keyword>
<dbReference type="Pfam" id="PF01734">
    <property type="entry name" value="Patatin"/>
    <property type="match status" value="1"/>
</dbReference>
<dbReference type="InterPro" id="IPR016035">
    <property type="entry name" value="Acyl_Trfase/lysoPLipase"/>
</dbReference>
<organism evidence="7 8">
    <name type="scientific">Providencia rettgeri</name>
    <dbReference type="NCBI Taxonomy" id="587"/>
    <lineage>
        <taxon>Bacteria</taxon>
        <taxon>Pseudomonadati</taxon>
        <taxon>Pseudomonadota</taxon>
        <taxon>Gammaproteobacteria</taxon>
        <taxon>Enterobacterales</taxon>
        <taxon>Morganellaceae</taxon>
        <taxon>Providencia</taxon>
    </lineage>
</organism>
<evidence type="ECO:0000256" key="3">
    <source>
        <dbReference type="ARBA" id="ARBA00023098"/>
    </source>
</evidence>
<dbReference type="Proteomes" id="UP001155882">
    <property type="component" value="Unassembled WGS sequence"/>
</dbReference>
<feature type="short sequence motif" description="DGA/G" evidence="4">
    <location>
        <begin position="139"/>
        <end position="141"/>
    </location>
</feature>
<name>A0AAE2Z9K4_PRORE</name>
<evidence type="ECO:0000256" key="4">
    <source>
        <dbReference type="PROSITE-ProRule" id="PRU01161"/>
    </source>
</evidence>
<evidence type="ECO:0000256" key="1">
    <source>
        <dbReference type="ARBA" id="ARBA00022801"/>
    </source>
</evidence>
<evidence type="ECO:0000313" key="8">
    <source>
        <dbReference type="Proteomes" id="UP001155882"/>
    </source>
</evidence>
<dbReference type="PANTHER" id="PTHR14226">
    <property type="entry name" value="NEUROPATHY TARGET ESTERASE/SWISS CHEESE D.MELANOGASTER"/>
    <property type="match status" value="1"/>
</dbReference>
<evidence type="ECO:0000256" key="5">
    <source>
        <dbReference type="SAM" id="MobiDB-lite"/>
    </source>
</evidence>
<dbReference type="InterPro" id="IPR050301">
    <property type="entry name" value="NTE"/>
</dbReference>
<dbReference type="CDD" id="cd07205">
    <property type="entry name" value="Pat_PNPLA6_PNPLA7_NTE1_like"/>
    <property type="match status" value="1"/>
</dbReference>
<keyword evidence="3 4" id="KW-0443">Lipid metabolism</keyword>
<evidence type="ECO:0000259" key="6">
    <source>
        <dbReference type="PROSITE" id="PS51635"/>
    </source>
</evidence>
<feature type="region of interest" description="Disordered" evidence="5">
    <location>
        <begin position="243"/>
        <end position="262"/>
    </location>
</feature>
<keyword evidence="2 4" id="KW-0442">Lipid degradation</keyword>
<dbReference type="AlphaFoldDB" id="A0AAE2Z9K4"/>
<dbReference type="SUPFAM" id="SSF52151">
    <property type="entry name" value="FabD/lysophospholipase-like"/>
    <property type="match status" value="1"/>
</dbReference>
<dbReference type="GO" id="GO:0016042">
    <property type="term" value="P:lipid catabolic process"/>
    <property type="evidence" value="ECO:0007669"/>
    <property type="project" value="UniProtKB-UniRule"/>
</dbReference>
<dbReference type="EMBL" id="JAHWLI010000002">
    <property type="protein sequence ID" value="MBW3115032.1"/>
    <property type="molecule type" value="Genomic_DNA"/>
</dbReference>
<accession>A0AAE2Z9K4</accession>
<proteinExistence type="predicted"/>
<dbReference type="Gene3D" id="3.40.1090.10">
    <property type="entry name" value="Cytosolic phospholipase A2 catalytic domain"/>
    <property type="match status" value="2"/>
</dbReference>
<feature type="active site" description="Nucleophile" evidence="4">
    <location>
        <position position="27"/>
    </location>
</feature>
<dbReference type="GO" id="GO:0016787">
    <property type="term" value="F:hydrolase activity"/>
    <property type="evidence" value="ECO:0007669"/>
    <property type="project" value="UniProtKB-UniRule"/>
</dbReference>
<sequence>MRGYAHIGVLQALEESGIRPDVISGTSVGSVIGALYASGKSPDELWSIAQDIKIWSMVDFTISTESLMKGDKITDWMNGLVNDKSIEQFEIPYAAIATDMQAEKPVMITSGNTGFAIRASAAIPGIMAAVPYGSSELVDGGMTSMVPVRAAKKLGADVVIGVDIYCNSERYAGSDIPTVVLRVSQMQSCLISQQERHEADVLIDPYISLPIEDEEQAKEIAKKVGYDATMAQMDKIRTLIHHRDNGEPDAPMVTASNQLENR</sequence>
<evidence type="ECO:0000256" key="2">
    <source>
        <dbReference type="ARBA" id="ARBA00022963"/>
    </source>
</evidence>
<feature type="domain" description="PNPLA" evidence="6">
    <location>
        <begin position="1"/>
        <end position="152"/>
    </location>
</feature>
<dbReference type="InterPro" id="IPR002641">
    <property type="entry name" value="PNPLA_dom"/>
</dbReference>
<gene>
    <name evidence="7" type="ORF">KYI77_00960</name>
</gene>
<protein>
    <submittedName>
        <fullName evidence="7">Patatin-like phospholipase family protein</fullName>
    </submittedName>
</protein>
<evidence type="ECO:0000313" key="7">
    <source>
        <dbReference type="EMBL" id="MBW3115032.1"/>
    </source>
</evidence>
<dbReference type="PROSITE" id="PS51635">
    <property type="entry name" value="PNPLA"/>
    <property type="match status" value="1"/>
</dbReference>
<dbReference type="PANTHER" id="PTHR14226:SF29">
    <property type="entry name" value="NEUROPATHY TARGET ESTERASE SWS"/>
    <property type="match status" value="1"/>
</dbReference>
<feature type="short sequence motif" description="GXSXG" evidence="4">
    <location>
        <begin position="25"/>
        <end position="29"/>
    </location>
</feature>
<reference evidence="7" key="1">
    <citation type="submission" date="2021-07" db="EMBL/GenBank/DDBJ databases">
        <authorList>
            <person name="Stanton E."/>
        </authorList>
    </citation>
    <scope>NUCLEOTIDE SEQUENCE</scope>
    <source>
        <strain evidence="7">2021EL-01139</strain>
    </source>
</reference>